<proteinExistence type="predicted"/>
<organism evidence="1 2">
    <name type="scientific">Hypoxylon rubiginosum</name>
    <dbReference type="NCBI Taxonomy" id="110542"/>
    <lineage>
        <taxon>Eukaryota</taxon>
        <taxon>Fungi</taxon>
        <taxon>Dikarya</taxon>
        <taxon>Ascomycota</taxon>
        <taxon>Pezizomycotina</taxon>
        <taxon>Sordariomycetes</taxon>
        <taxon>Xylariomycetidae</taxon>
        <taxon>Xylariales</taxon>
        <taxon>Hypoxylaceae</taxon>
        <taxon>Hypoxylon</taxon>
    </lineage>
</organism>
<comment type="caution">
    <text evidence="1">The sequence shown here is derived from an EMBL/GenBank/DDBJ whole genome shotgun (WGS) entry which is preliminary data.</text>
</comment>
<evidence type="ECO:0000313" key="1">
    <source>
        <dbReference type="EMBL" id="KAI6088660.1"/>
    </source>
</evidence>
<gene>
    <name evidence="1" type="ORF">F4821DRAFT_86579</name>
</gene>
<sequence>MARPDFRRSPSSGSDTSSFYSVSTSSSGGADSAFSVWSSSASDSFVWRDDPWGFDGVGGAVTRFVDERDDRRRRFASHILSGPFAQFYKKERKSSSSGRSGRSAASPRFPAGKPGGNQHFPPPRPHNAQPQFHQHQGQFPPGQFGQQNFGPPPPPPPPVRPPGGNAGFDAGFIQLNGGGGGGGPPPPPQHYGGDPWDNAGGYGGQVYDQ</sequence>
<reference evidence="1 2" key="1">
    <citation type="journal article" date="2022" name="New Phytol.">
        <title>Ecological generalism drives hyperdiversity of secondary metabolite gene clusters in xylarialean endophytes.</title>
        <authorList>
            <person name="Franco M.E.E."/>
            <person name="Wisecaver J.H."/>
            <person name="Arnold A.E."/>
            <person name="Ju Y.M."/>
            <person name="Slot J.C."/>
            <person name="Ahrendt S."/>
            <person name="Moore L.P."/>
            <person name="Eastman K.E."/>
            <person name="Scott K."/>
            <person name="Konkel Z."/>
            <person name="Mondo S.J."/>
            <person name="Kuo A."/>
            <person name="Hayes R.D."/>
            <person name="Haridas S."/>
            <person name="Andreopoulos B."/>
            <person name="Riley R."/>
            <person name="LaButti K."/>
            <person name="Pangilinan J."/>
            <person name="Lipzen A."/>
            <person name="Amirebrahimi M."/>
            <person name="Yan J."/>
            <person name="Adam C."/>
            <person name="Keymanesh K."/>
            <person name="Ng V."/>
            <person name="Louie K."/>
            <person name="Northen T."/>
            <person name="Drula E."/>
            <person name="Henrissat B."/>
            <person name="Hsieh H.M."/>
            <person name="Youens-Clark K."/>
            <person name="Lutzoni F."/>
            <person name="Miadlikowska J."/>
            <person name="Eastwood D.C."/>
            <person name="Hamelin R.C."/>
            <person name="Grigoriev I.V."/>
            <person name="U'Ren J.M."/>
        </authorList>
    </citation>
    <scope>NUCLEOTIDE SEQUENCE [LARGE SCALE GENOMIC DNA]</scope>
    <source>
        <strain evidence="1 2">ER1909</strain>
    </source>
</reference>
<evidence type="ECO:0000313" key="2">
    <source>
        <dbReference type="Proteomes" id="UP001497680"/>
    </source>
</evidence>
<dbReference type="Proteomes" id="UP001497680">
    <property type="component" value="Unassembled WGS sequence"/>
</dbReference>
<dbReference type="EMBL" id="MU394300">
    <property type="protein sequence ID" value="KAI6088660.1"/>
    <property type="molecule type" value="Genomic_DNA"/>
</dbReference>
<keyword evidence="2" id="KW-1185">Reference proteome</keyword>
<accession>A0ACC0D8F9</accession>
<name>A0ACC0D8F9_9PEZI</name>
<protein>
    <submittedName>
        <fullName evidence="1">Uncharacterized protein</fullName>
    </submittedName>
</protein>